<proteinExistence type="predicted"/>
<dbReference type="Gene3D" id="3.80.10.10">
    <property type="entry name" value="Ribonuclease Inhibitor"/>
    <property type="match status" value="1"/>
</dbReference>
<dbReference type="EnsemblMetazoa" id="XM_030980056">
    <property type="protein sequence ID" value="XP_030835916"/>
    <property type="gene ID" value="LOC115921824"/>
</dbReference>
<dbReference type="PANTHER" id="PTHR24373:SF370">
    <property type="entry name" value="FISH-LIPS, ISOFORM E"/>
    <property type="match status" value="1"/>
</dbReference>
<dbReference type="GeneID" id="115921824"/>
<dbReference type="AlphaFoldDB" id="A0A7M7NJU0"/>
<dbReference type="InterPro" id="IPR001611">
    <property type="entry name" value="Leu-rich_rpt"/>
</dbReference>
<dbReference type="Proteomes" id="UP000007110">
    <property type="component" value="Unassembled WGS sequence"/>
</dbReference>
<dbReference type="PANTHER" id="PTHR24373">
    <property type="entry name" value="SLIT RELATED LEUCINE-RICH REPEAT NEURONAL PROTEIN"/>
    <property type="match status" value="1"/>
</dbReference>
<reference evidence="4" key="2">
    <citation type="submission" date="2021-01" db="UniProtKB">
        <authorList>
            <consortium name="EnsemblMetazoa"/>
        </authorList>
    </citation>
    <scope>IDENTIFICATION</scope>
</reference>
<keyword evidence="3" id="KW-0677">Repeat</keyword>
<accession>A0A7M7NJU0</accession>
<evidence type="ECO:0008006" key="6">
    <source>
        <dbReference type="Google" id="ProtNLM"/>
    </source>
</evidence>
<dbReference type="SUPFAM" id="SSF52058">
    <property type="entry name" value="L domain-like"/>
    <property type="match status" value="1"/>
</dbReference>
<dbReference type="SMART" id="SM00369">
    <property type="entry name" value="LRR_TYP"/>
    <property type="match status" value="2"/>
</dbReference>
<dbReference type="KEGG" id="spu:115921824"/>
<keyword evidence="1" id="KW-0433">Leucine-rich repeat</keyword>
<reference evidence="5" key="1">
    <citation type="submission" date="2015-02" db="EMBL/GenBank/DDBJ databases">
        <title>Genome sequencing for Strongylocentrotus purpuratus.</title>
        <authorList>
            <person name="Murali S."/>
            <person name="Liu Y."/>
            <person name="Vee V."/>
            <person name="English A."/>
            <person name="Wang M."/>
            <person name="Skinner E."/>
            <person name="Han Y."/>
            <person name="Muzny D.M."/>
            <person name="Worley K.C."/>
            <person name="Gibbs R.A."/>
        </authorList>
    </citation>
    <scope>NUCLEOTIDE SEQUENCE</scope>
</reference>
<dbReference type="RefSeq" id="XP_030835916.1">
    <property type="nucleotide sequence ID" value="XM_030980056.1"/>
</dbReference>
<dbReference type="InterPro" id="IPR032675">
    <property type="entry name" value="LRR_dom_sf"/>
</dbReference>
<evidence type="ECO:0000256" key="2">
    <source>
        <dbReference type="ARBA" id="ARBA00022729"/>
    </source>
</evidence>
<keyword evidence="5" id="KW-1185">Reference proteome</keyword>
<dbReference type="InParanoid" id="A0A7M7NJU0"/>
<dbReference type="Pfam" id="PF13855">
    <property type="entry name" value="LRR_8"/>
    <property type="match status" value="1"/>
</dbReference>
<keyword evidence="2" id="KW-0732">Signal</keyword>
<name>A0A7M7NJU0_STRPU</name>
<sequence length="206" mass="23218">MESPRDIKKMNNLPQRGGTVGVRIRFLLLFWYVVVHIDAMSTCPTGCQCLGSVRVKVDCSGVEHTMIPEIIPCQTNSFEITNNFLQRIHNGSFPCQGFLEKLKLTNNAIKVIEDGAFDNLVSLAELDLGGNRLATLPPLHFLTMLISVDISHNNFTQWPMQFPLGQTYVSFGFDWNPLNKEMIVPYKAAHLPYSTTKSNIHHESPK</sequence>
<evidence type="ECO:0000256" key="3">
    <source>
        <dbReference type="ARBA" id="ARBA00022737"/>
    </source>
</evidence>
<protein>
    <recommendedName>
        <fullName evidence="6">LRRNT domain-containing protein</fullName>
    </recommendedName>
</protein>
<dbReference type="InterPro" id="IPR050328">
    <property type="entry name" value="Dev_Immune_Receptor"/>
</dbReference>
<dbReference type="OrthoDB" id="6343311at2759"/>
<dbReference type="InterPro" id="IPR003591">
    <property type="entry name" value="Leu-rich_rpt_typical-subtyp"/>
</dbReference>
<organism evidence="4 5">
    <name type="scientific">Strongylocentrotus purpuratus</name>
    <name type="common">Purple sea urchin</name>
    <dbReference type="NCBI Taxonomy" id="7668"/>
    <lineage>
        <taxon>Eukaryota</taxon>
        <taxon>Metazoa</taxon>
        <taxon>Echinodermata</taxon>
        <taxon>Eleutherozoa</taxon>
        <taxon>Echinozoa</taxon>
        <taxon>Echinoidea</taxon>
        <taxon>Euechinoidea</taxon>
        <taxon>Echinacea</taxon>
        <taxon>Camarodonta</taxon>
        <taxon>Echinidea</taxon>
        <taxon>Strongylocentrotidae</taxon>
        <taxon>Strongylocentrotus</taxon>
    </lineage>
</organism>
<evidence type="ECO:0000313" key="5">
    <source>
        <dbReference type="Proteomes" id="UP000007110"/>
    </source>
</evidence>
<dbReference type="PROSITE" id="PS51450">
    <property type="entry name" value="LRR"/>
    <property type="match status" value="1"/>
</dbReference>
<evidence type="ECO:0000256" key="1">
    <source>
        <dbReference type="ARBA" id="ARBA00022614"/>
    </source>
</evidence>
<evidence type="ECO:0000313" key="4">
    <source>
        <dbReference type="EnsemblMetazoa" id="XP_030835916"/>
    </source>
</evidence>